<dbReference type="EMBL" id="ML143427">
    <property type="protein sequence ID" value="TBU27898.1"/>
    <property type="molecule type" value="Genomic_DNA"/>
</dbReference>
<proteinExistence type="predicted"/>
<accession>A0A4Q9MM21</accession>
<gene>
    <name evidence="1" type="ORF">BD311DRAFT_603405</name>
</gene>
<dbReference type="AlphaFoldDB" id="A0A4Q9MM21"/>
<dbReference type="OrthoDB" id="2804670at2759"/>
<evidence type="ECO:0000313" key="1">
    <source>
        <dbReference type="EMBL" id="TBU27898.1"/>
    </source>
</evidence>
<organism evidence="1">
    <name type="scientific">Dichomitus squalens</name>
    <dbReference type="NCBI Taxonomy" id="114155"/>
    <lineage>
        <taxon>Eukaryota</taxon>
        <taxon>Fungi</taxon>
        <taxon>Dikarya</taxon>
        <taxon>Basidiomycota</taxon>
        <taxon>Agaricomycotina</taxon>
        <taxon>Agaricomycetes</taxon>
        <taxon>Polyporales</taxon>
        <taxon>Polyporaceae</taxon>
        <taxon>Dichomitus</taxon>
    </lineage>
</organism>
<name>A0A4Q9MM21_9APHY</name>
<evidence type="ECO:0008006" key="2">
    <source>
        <dbReference type="Google" id="ProtNLM"/>
    </source>
</evidence>
<protein>
    <recommendedName>
        <fullName evidence="2">F-box domain-containing protein</fullName>
    </recommendedName>
</protein>
<sequence length="164" mass="18252">NTSRFLSSDSSVVQSPALPWEVIERVIDLCSNDKTALRGIALTCSQLYPRSRFVLFTNVKLRSANQLMKFYDAVQAQPHLQPVVQSLSFPWGIVPSPQLLSILPGLHHVTFNKISSAIGQLPQSALHSGLRSLTIRDARFQSPAAFFRFLSAFPSVEILTCERL</sequence>
<dbReference type="Proteomes" id="UP000292957">
    <property type="component" value="Unassembled WGS sequence"/>
</dbReference>
<reference evidence="1" key="1">
    <citation type="submission" date="2019-01" db="EMBL/GenBank/DDBJ databases">
        <title>Draft genome sequences of three monokaryotic isolates of the white-rot basidiomycete fungus Dichomitus squalens.</title>
        <authorList>
            <consortium name="DOE Joint Genome Institute"/>
            <person name="Lopez S.C."/>
            <person name="Andreopoulos B."/>
            <person name="Pangilinan J."/>
            <person name="Lipzen A."/>
            <person name="Riley R."/>
            <person name="Ahrendt S."/>
            <person name="Ng V."/>
            <person name="Barry K."/>
            <person name="Daum C."/>
            <person name="Grigoriev I.V."/>
            <person name="Hilden K.S."/>
            <person name="Makela M.R."/>
            <person name="de Vries R.P."/>
        </authorList>
    </citation>
    <scope>NUCLEOTIDE SEQUENCE [LARGE SCALE GENOMIC DNA]</scope>
    <source>
        <strain evidence="1">OM18370.1</strain>
    </source>
</reference>
<feature type="non-terminal residue" evidence="1">
    <location>
        <position position="1"/>
    </location>
</feature>
<feature type="non-terminal residue" evidence="1">
    <location>
        <position position="164"/>
    </location>
</feature>